<gene>
    <name evidence="2" type="ORF">COB67_07345</name>
</gene>
<feature type="chain" id="PRO_5012381831" evidence="1">
    <location>
        <begin position="28"/>
        <end position="482"/>
    </location>
</feature>
<feature type="signal peptide" evidence="1">
    <location>
        <begin position="1"/>
        <end position="27"/>
    </location>
</feature>
<evidence type="ECO:0000313" key="3">
    <source>
        <dbReference type="Proteomes" id="UP000218113"/>
    </source>
</evidence>
<keyword evidence="1" id="KW-0732">Signal</keyword>
<accession>A0A2A4T400</accession>
<reference evidence="3" key="1">
    <citation type="submission" date="2017-08" db="EMBL/GenBank/DDBJ databases">
        <title>A dynamic microbial community with high functional redundancy inhabits the cold, oxic subseafloor aquifer.</title>
        <authorList>
            <person name="Tully B.J."/>
            <person name="Wheat C.G."/>
            <person name="Glazer B.T."/>
            <person name="Huber J.A."/>
        </authorList>
    </citation>
    <scope>NUCLEOTIDE SEQUENCE [LARGE SCALE GENOMIC DNA]</scope>
</reference>
<dbReference type="EMBL" id="NVSR01000043">
    <property type="protein sequence ID" value="PCI27999.1"/>
    <property type="molecule type" value="Genomic_DNA"/>
</dbReference>
<dbReference type="Proteomes" id="UP000218113">
    <property type="component" value="Unassembled WGS sequence"/>
</dbReference>
<evidence type="ECO:0000256" key="1">
    <source>
        <dbReference type="SAM" id="SignalP"/>
    </source>
</evidence>
<dbReference type="AlphaFoldDB" id="A0A2A4T400"/>
<name>A0A2A4T400_9DELT</name>
<sequence>MSFAKAFLACLLLLGTGSVSFLPSSFAENYSDSIHMDDLNPYGIEGEIVLEKDTDGAYPDPMEMDDFQPSEVEDEAIEENDFLESLMLTIDTEFRFKEKRVDLLTNPNNQLLDYEQREHTGMIDLEWNPQLGEFLTFRSREILQYRQVDQDDEVNGFLLEGYLQWENEARTWAVDLGKKKIEWSSGFAWSPANVLIPKEETPSNDILEQAGIEMLQLESVWNNITITALAAKLETDNVENGRQYAARSSLNFDPWELALIYHQAQEQSPVAGMSLNGLITDEMELHIEWMLTQERNRKTPGQKSVDQGPSLLQWYDYETADKEQEFYQFLLGGRHTFKNDSNLTLEFLHDSHGYNNQEWEIIKKGIQFSNQALKTKTSDPLEAAHAGFLKNTAEAIKQGVLRQNYLFLRWDSGESSNLWRWQQVVILNLDDSSQLYRSVLSKAWNDYIQSEAAITVFQGGELTEYGLSPYKGIGSISIEISF</sequence>
<comment type="caution">
    <text evidence="2">The sequence shown here is derived from an EMBL/GenBank/DDBJ whole genome shotgun (WGS) entry which is preliminary data.</text>
</comment>
<organism evidence="2 3">
    <name type="scientific">SAR324 cluster bacterium</name>
    <dbReference type="NCBI Taxonomy" id="2024889"/>
    <lineage>
        <taxon>Bacteria</taxon>
        <taxon>Deltaproteobacteria</taxon>
        <taxon>SAR324 cluster</taxon>
    </lineage>
</organism>
<proteinExistence type="predicted"/>
<protein>
    <submittedName>
        <fullName evidence="2">Uncharacterized protein</fullName>
    </submittedName>
</protein>
<evidence type="ECO:0000313" key="2">
    <source>
        <dbReference type="EMBL" id="PCI27999.1"/>
    </source>
</evidence>